<reference evidence="2" key="1">
    <citation type="submission" date="2022-11" db="UniProtKB">
        <authorList>
            <consortium name="WormBaseParasite"/>
        </authorList>
    </citation>
    <scope>IDENTIFICATION</scope>
</reference>
<dbReference type="Proteomes" id="UP000887572">
    <property type="component" value="Unplaced"/>
</dbReference>
<dbReference type="WBParaSite" id="Gr19_v10_g2906.t1">
    <property type="protein sequence ID" value="Gr19_v10_g2906.t1"/>
    <property type="gene ID" value="Gr19_v10_g2906"/>
</dbReference>
<sequence>MEPQVQMTPEERARQISTCKRTFADAVKSLRAVPVIDGIGFNSMKCEAGRLYVAIRCVPNYGHSFTEGPLLSSYGLDINTPEYVDGVIRHCRDLVKNCYNSPGATKSDLKMLGQCLSILKQGLDVMYSLNR</sequence>
<evidence type="ECO:0000313" key="2">
    <source>
        <dbReference type="WBParaSite" id="Gr19_v10_g2906.t1"/>
    </source>
</evidence>
<accession>A0A914HR05</accession>
<proteinExistence type="predicted"/>
<protein>
    <submittedName>
        <fullName evidence="2">Uncharacterized protein</fullName>
    </submittedName>
</protein>
<evidence type="ECO:0000313" key="1">
    <source>
        <dbReference type="Proteomes" id="UP000887572"/>
    </source>
</evidence>
<organism evidence="1 2">
    <name type="scientific">Globodera rostochiensis</name>
    <name type="common">Golden nematode worm</name>
    <name type="synonym">Heterodera rostochiensis</name>
    <dbReference type="NCBI Taxonomy" id="31243"/>
    <lineage>
        <taxon>Eukaryota</taxon>
        <taxon>Metazoa</taxon>
        <taxon>Ecdysozoa</taxon>
        <taxon>Nematoda</taxon>
        <taxon>Chromadorea</taxon>
        <taxon>Rhabditida</taxon>
        <taxon>Tylenchina</taxon>
        <taxon>Tylenchomorpha</taxon>
        <taxon>Tylenchoidea</taxon>
        <taxon>Heteroderidae</taxon>
        <taxon>Heteroderinae</taxon>
        <taxon>Globodera</taxon>
    </lineage>
</organism>
<keyword evidence="1" id="KW-1185">Reference proteome</keyword>
<dbReference type="AlphaFoldDB" id="A0A914HR05"/>
<name>A0A914HR05_GLORO</name>